<protein>
    <submittedName>
        <fullName evidence="8">Uncharacterized protein</fullName>
    </submittedName>
</protein>
<keyword evidence="6" id="KW-0325">Glycoprotein</keyword>
<organism evidence="8">
    <name type="scientific">Graphocephala atropunctata</name>
    <dbReference type="NCBI Taxonomy" id="36148"/>
    <lineage>
        <taxon>Eukaryota</taxon>
        <taxon>Metazoa</taxon>
        <taxon>Ecdysozoa</taxon>
        <taxon>Arthropoda</taxon>
        <taxon>Hexapoda</taxon>
        <taxon>Insecta</taxon>
        <taxon>Pterygota</taxon>
        <taxon>Neoptera</taxon>
        <taxon>Paraneoptera</taxon>
        <taxon>Hemiptera</taxon>
        <taxon>Auchenorrhyncha</taxon>
        <taxon>Membracoidea</taxon>
        <taxon>Cicadellidae</taxon>
        <taxon>Cicadellinae</taxon>
        <taxon>Cicadellini</taxon>
        <taxon>Graphocephala</taxon>
    </lineage>
</organism>
<feature type="transmembrane region" description="Helical" evidence="7">
    <location>
        <begin position="33"/>
        <end position="54"/>
    </location>
</feature>
<evidence type="ECO:0000256" key="2">
    <source>
        <dbReference type="ARBA" id="ARBA00007168"/>
    </source>
</evidence>
<dbReference type="EMBL" id="GEBQ01017919">
    <property type="protein sequence ID" value="JAT22058.1"/>
    <property type="molecule type" value="Transcribed_RNA"/>
</dbReference>
<dbReference type="PANTHER" id="PTHR12385">
    <property type="entry name" value="CHOLINE TRANSPORTER-LIKE (SLC FAMILY 44)"/>
    <property type="match status" value="1"/>
</dbReference>
<evidence type="ECO:0000313" key="8">
    <source>
        <dbReference type="EMBL" id="JAT22058.1"/>
    </source>
</evidence>
<evidence type="ECO:0000256" key="1">
    <source>
        <dbReference type="ARBA" id="ARBA00004141"/>
    </source>
</evidence>
<gene>
    <name evidence="8" type="ORF">g.16801</name>
</gene>
<sequence length="119" mass="13389">MAAAPDRHKAQWSPLKYDPDLCGPRKHRSCTDILCLLLFVVFLAVWAGVASFAFRNGDPKRLLLPVDSYGHRCGEANMVNPDLFFFDLSTCLKPEAFWKGCPTPQVCVSQCPQDLWMAQ</sequence>
<proteinExistence type="inferred from homology"/>
<keyword evidence="3 7" id="KW-0812">Transmembrane</keyword>
<dbReference type="GO" id="GO:0022857">
    <property type="term" value="F:transmembrane transporter activity"/>
    <property type="evidence" value="ECO:0007669"/>
    <property type="project" value="InterPro"/>
</dbReference>
<evidence type="ECO:0000256" key="7">
    <source>
        <dbReference type="SAM" id="Phobius"/>
    </source>
</evidence>
<keyword evidence="4 7" id="KW-1133">Transmembrane helix</keyword>
<dbReference type="PANTHER" id="PTHR12385:SF14">
    <property type="entry name" value="CHOLINE TRANSPORTER-LIKE 2"/>
    <property type="match status" value="1"/>
</dbReference>
<dbReference type="GO" id="GO:0016020">
    <property type="term" value="C:membrane"/>
    <property type="evidence" value="ECO:0007669"/>
    <property type="project" value="UniProtKB-SubCell"/>
</dbReference>
<evidence type="ECO:0000256" key="4">
    <source>
        <dbReference type="ARBA" id="ARBA00022989"/>
    </source>
</evidence>
<dbReference type="InterPro" id="IPR007603">
    <property type="entry name" value="Choline_transptr-like"/>
</dbReference>
<evidence type="ECO:0000256" key="6">
    <source>
        <dbReference type="ARBA" id="ARBA00023180"/>
    </source>
</evidence>
<dbReference type="AlphaFoldDB" id="A0A1B6LEF3"/>
<name>A0A1B6LEF3_9HEMI</name>
<comment type="similarity">
    <text evidence="2">Belongs to the CTL (choline transporter-like) family.</text>
</comment>
<evidence type="ECO:0000256" key="5">
    <source>
        <dbReference type="ARBA" id="ARBA00023136"/>
    </source>
</evidence>
<accession>A0A1B6LEF3</accession>
<reference evidence="8" key="1">
    <citation type="submission" date="2015-11" db="EMBL/GenBank/DDBJ databases">
        <title>De novo transcriptome assembly of four potential Pierce s Disease insect vectors from Arizona vineyards.</title>
        <authorList>
            <person name="Tassone E.E."/>
        </authorList>
    </citation>
    <scope>NUCLEOTIDE SEQUENCE</scope>
</reference>
<evidence type="ECO:0000256" key="3">
    <source>
        <dbReference type="ARBA" id="ARBA00022692"/>
    </source>
</evidence>
<keyword evidence="5 7" id="KW-0472">Membrane</keyword>
<comment type="subcellular location">
    <subcellularLocation>
        <location evidence="1">Membrane</location>
        <topology evidence="1">Multi-pass membrane protein</topology>
    </subcellularLocation>
</comment>
<feature type="non-terminal residue" evidence="8">
    <location>
        <position position="119"/>
    </location>
</feature>